<dbReference type="InterPro" id="IPR005299">
    <property type="entry name" value="MeTrfase_7"/>
</dbReference>
<protein>
    <submittedName>
        <fullName evidence="1">Uncharacterized protein</fullName>
    </submittedName>
</protein>
<name>A0ABQ8IFQ3_9ROSI</name>
<sequence length="144" mass="16385">MTLVENRTTTLVSSILKRSPVFSGHCQDFIKSWRKKRAASLGLVSLQERLALSIPSKSLHFVHSSYSLTWLSQVDVYISNSYLSFVHINVIGLIEEEKLDSFNLPFYTPTAEEVKKVLEEQRCFTLQRQDTDNGLGHLHKTNGS</sequence>
<evidence type="ECO:0000313" key="2">
    <source>
        <dbReference type="Proteomes" id="UP000827721"/>
    </source>
</evidence>
<dbReference type="SUPFAM" id="SSF53335">
    <property type="entry name" value="S-adenosyl-L-methionine-dependent methyltransferases"/>
    <property type="match status" value="1"/>
</dbReference>
<dbReference type="Pfam" id="PF03492">
    <property type="entry name" value="Methyltransf_7"/>
    <property type="match status" value="1"/>
</dbReference>
<organism evidence="1 2">
    <name type="scientific">Xanthoceras sorbifolium</name>
    <dbReference type="NCBI Taxonomy" id="99658"/>
    <lineage>
        <taxon>Eukaryota</taxon>
        <taxon>Viridiplantae</taxon>
        <taxon>Streptophyta</taxon>
        <taxon>Embryophyta</taxon>
        <taxon>Tracheophyta</taxon>
        <taxon>Spermatophyta</taxon>
        <taxon>Magnoliopsida</taxon>
        <taxon>eudicotyledons</taxon>
        <taxon>Gunneridae</taxon>
        <taxon>Pentapetalae</taxon>
        <taxon>rosids</taxon>
        <taxon>malvids</taxon>
        <taxon>Sapindales</taxon>
        <taxon>Sapindaceae</taxon>
        <taxon>Xanthoceroideae</taxon>
        <taxon>Xanthoceras</taxon>
    </lineage>
</organism>
<evidence type="ECO:0000313" key="1">
    <source>
        <dbReference type="EMBL" id="KAH7575052.1"/>
    </source>
</evidence>
<dbReference type="Gene3D" id="3.40.50.150">
    <property type="entry name" value="Vaccinia Virus protein VP39"/>
    <property type="match status" value="2"/>
</dbReference>
<comment type="caution">
    <text evidence="1">The sequence shown here is derived from an EMBL/GenBank/DDBJ whole genome shotgun (WGS) entry which is preliminary data.</text>
</comment>
<dbReference type="EMBL" id="JAFEMO010000002">
    <property type="protein sequence ID" value="KAH7575052.1"/>
    <property type="molecule type" value="Genomic_DNA"/>
</dbReference>
<dbReference type="PANTHER" id="PTHR31009">
    <property type="entry name" value="S-ADENOSYL-L-METHIONINE:CARBOXYL METHYLTRANSFERASE FAMILY PROTEIN"/>
    <property type="match status" value="1"/>
</dbReference>
<reference evidence="1 2" key="1">
    <citation type="submission" date="2021-02" db="EMBL/GenBank/DDBJ databases">
        <title>Plant Genome Project.</title>
        <authorList>
            <person name="Zhang R.-G."/>
        </authorList>
    </citation>
    <scope>NUCLEOTIDE SEQUENCE [LARGE SCALE GENOMIC DNA]</scope>
    <source>
        <tissue evidence="1">Leaves</tissue>
    </source>
</reference>
<dbReference type="Proteomes" id="UP000827721">
    <property type="component" value="Unassembled WGS sequence"/>
</dbReference>
<gene>
    <name evidence="1" type="ORF">JRO89_XS02G0040800</name>
</gene>
<accession>A0ABQ8IFQ3</accession>
<keyword evidence="2" id="KW-1185">Reference proteome</keyword>
<proteinExistence type="predicted"/>
<dbReference type="InterPro" id="IPR029063">
    <property type="entry name" value="SAM-dependent_MTases_sf"/>
</dbReference>